<evidence type="ECO:0000256" key="1">
    <source>
        <dbReference type="ARBA" id="ARBA00004496"/>
    </source>
</evidence>
<dbReference type="SUPFAM" id="SSF50249">
    <property type="entry name" value="Nucleic acid-binding proteins"/>
    <property type="match status" value="1"/>
</dbReference>
<dbReference type="InterPro" id="IPR012156">
    <property type="entry name" value="Cold_shock_CspA"/>
</dbReference>
<evidence type="ECO:0000256" key="6">
    <source>
        <dbReference type="ARBA" id="ARBA00023159"/>
    </source>
</evidence>
<dbReference type="Gene3D" id="2.40.50.140">
    <property type="entry name" value="Nucleic acid-binding proteins"/>
    <property type="match status" value="1"/>
</dbReference>
<dbReference type="GO" id="GO:0005829">
    <property type="term" value="C:cytosol"/>
    <property type="evidence" value="ECO:0007669"/>
    <property type="project" value="UniProtKB-ARBA"/>
</dbReference>
<dbReference type="Pfam" id="PF00313">
    <property type="entry name" value="CSD"/>
    <property type="match status" value="1"/>
</dbReference>
<dbReference type="InterPro" id="IPR011129">
    <property type="entry name" value="CSD"/>
</dbReference>
<dbReference type="CDD" id="cd04458">
    <property type="entry name" value="CSP_CDS"/>
    <property type="match status" value="1"/>
</dbReference>
<dbReference type="PIRSF" id="PIRSF002599">
    <property type="entry name" value="Cold_shock_A"/>
    <property type="match status" value="1"/>
</dbReference>
<keyword evidence="5" id="KW-0238">DNA-binding</keyword>
<dbReference type="PANTHER" id="PTHR46565:SF20">
    <property type="entry name" value="COLD SHOCK DOMAIN-CONTAINING PROTEIN 4"/>
    <property type="match status" value="1"/>
</dbReference>
<feature type="domain" description="CSD" evidence="9">
    <location>
        <begin position="6"/>
        <end position="71"/>
    </location>
</feature>
<evidence type="ECO:0000256" key="7">
    <source>
        <dbReference type="ARBA" id="ARBA00023163"/>
    </source>
</evidence>
<sequence length="72" mass="7883">MGLKRMATGTVKWFNDAKGFGFITPDDGSADLFAHFSEIKADGFKSLQENQKVSFEAKKGPKGMQASNIQPE</sequence>
<dbReference type="GO" id="GO:0003677">
    <property type="term" value="F:DNA binding"/>
    <property type="evidence" value="ECO:0007669"/>
    <property type="project" value="UniProtKB-KW"/>
</dbReference>
<evidence type="ECO:0000313" key="10">
    <source>
        <dbReference type="EMBL" id="OXC73490.1"/>
    </source>
</evidence>
<evidence type="ECO:0000256" key="5">
    <source>
        <dbReference type="ARBA" id="ARBA00023125"/>
    </source>
</evidence>
<dbReference type="Proteomes" id="UP000214720">
    <property type="component" value="Unassembled WGS sequence"/>
</dbReference>
<keyword evidence="4" id="KW-0805">Transcription regulation</keyword>
<evidence type="ECO:0000256" key="4">
    <source>
        <dbReference type="ARBA" id="ARBA00023015"/>
    </source>
</evidence>
<keyword evidence="6" id="KW-0010">Activator</keyword>
<dbReference type="InterPro" id="IPR012340">
    <property type="entry name" value="NA-bd_OB-fold"/>
</dbReference>
<evidence type="ECO:0000256" key="8">
    <source>
        <dbReference type="RuleBase" id="RU000408"/>
    </source>
</evidence>
<dbReference type="InterPro" id="IPR002059">
    <property type="entry name" value="CSP_DNA-bd"/>
</dbReference>
<evidence type="ECO:0000256" key="3">
    <source>
        <dbReference type="ARBA" id="ARBA00022490"/>
    </source>
</evidence>
<reference evidence="11" key="1">
    <citation type="submission" date="2017-01" db="EMBL/GenBank/DDBJ databases">
        <title>Genome Analysis of Deinococcus marmoris KOPRI26562.</title>
        <authorList>
            <person name="Kim J.H."/>
            <person name="Oh H.-M."/>
        </authorList>
    </citation>
    <scope>NUCLEOTIDE SEQUENCE [LARGE SCALE GENOMIC DNA]</scope>
    <source>
        <strain evidence="11">PAMC 26633</strain>
    </source>
</reference>
<dbReference type="SMART" id="SM00357">
    <property type="entry name" value="CSP"/>
    <property type="match status" value="1"/>
</dbReference>
<dbReference type="PRINTS" id="PR00050">
    <property type="entry name" value="COLDSHOCK"/>
</dbReference>
<keyword evidence="7" id="KW-0804">Transcription</keyword>
<comment type="subcellular location">
    <subcellularLocation>
        <location evidence="1 8">Cytoplasm</location>
    </subcellularLocation>
</comment>
<dbReference type="PROSITE" id="PS00352">
    <property type="entry name" value="CSD_1"/>
    <property type="match status" value="1"/>
</dbReference>
<dbReference type="EMBL" id="MTHB01000247">
    <property type="protein sequence ID" value="OXC73490.1"/>
    <property type="molecule type" value="Genomic_DNA"/>
</dbReference>
<evidence type="ECO:0000259" key="9">
    <source>
        <dbReference type="PROSITE" id="PS51857"/>
    </source>
</evidence>
<dbReference type="PROSITE" id="PS51857">
    <property type="entry name" value="CSD_2"/>
    <property type="match status" value="1"/>
</dbReference>
<keyword evidence="3" id="KW-0963">Cytoplasm</keyword>
<dbReference type="PANTHER" id="PTHR46565">
    <property type="entry name" value="COLD SHOCK DOMAIN PROTEIN 2"/>
    <property type="match status" value="1"/>
</dbReference>
<proteinExistence type="predicted"/>
<comment type="caution">
    <text evidence="10">The sequence shown here is derived from an EMBL/GenBank/DDBJ whole genome shotgun (WGS) entry which is preliminary data.</text>
</comment>
<evidence type="ECO:0000313" key="11">
    <source>
        <dbReference type="Proteomes" id="UP000214720"/>
    </source>
</evidence>
<protein>
    <recommendedName>
        <fullName evidence="2">Cold shock-like protein CspA</fullName>
    </recommendedName>
</protein>
<organism evidence="10 11">
    <name type="scientific">Caballeronia sordidicola</name>
    <name type="common">Burkholderia sordidicola</name>
    <dbReference type="NCBI Taxonomy" id="196367"/>
    <lineage>
        <taxon>Bacteria</taxon>
        <taxon>Pseudomonadati</taxon>
        <taxon>Pseudomonadota</taxon>
        <taxon>Betaproteobacteria</taxon>
        <taxon>Burkholderiales</taxon>
        <taxon>Burkholderiaceae</taxon>
        <taxon>Caballeronia</taxon>
    </lineage>
</organism>
<evidence type="ECO:0000256" key="2">
    <source>
        <dbReference type="ARBA" id="ARBA00022332"/>
    </source>
</evidence>
<dbReference type="InterPro" id="IPR019844">
    <property type="entry name" value="CSD_CS"/>
</dbReference>
<gene>
    <name evidence="10" type="ORF">BSU04_36895</name>
</gene>
<name>A0A226WRN4_CABSO</name>
<dbReference type="FunFam" id="2.40.50.140:FF:000006">
    <property type="entry name" value="Cold shock protein CspC"/>
    <property type="match status" value="1"/>
</dbReference>
<accession>A0A226WRN4</accession>
<dbReference type="AlphaFoldDB" id="A0A226WRN4"/>